<organism evidence="2 3">
    <name type="scientific">Zizania palustris</name>
    <name type="common">Northern wild rice</name>
    <dbReference type="NCBI Taxonomy" id="103762"/>
    <lineage>
        <taxon>Eukaryota</taxon>
        <taxon>Viridiplantae</taxon>
        <taxon>Streptophyta</taxon>
        <taxon>Embryophyta</taxon>
        <taxon>Tracheophyta</taxon>
        <taxon>Spermatophyta</taxon>
        <taxon>Magnoliopsida</taxon>
        <taxon>Liliopsida</taxon>
        <taxon>Poales</taxon>
        <taxon>Poaceae</taxon>
        <taxon>BOP clade</taxon>
        <taxon>Oryzoideae</taxon>
        <taxon>Oryzeae</taxon>
        <taxon>Zizaniinae</taxon>
        <taxon>Zizania</taxon>
    </lineage>
</organism>
<evidence type="ECO:0000313" key="3">
    <source>
        <dbReference type="Proteomes" id="UP000729402"/>
    </source>
</evidence>
<sequence>MDVAEAGVADEGGLQPDTRRCDVHPRVQPNHSHDVAVEVHLPEQSSSRPSVSVVVGICPSTMELFTSSCSCRALLFRSLLSPVVSTL</sequence>
<evidence type="ECO:0000256" key="1">
    <source>
        <dbReference type="SAM" id="MobiDB-lite"/>
    </source>
</evidence>
<reference evidence="2" key="1">
    <citation type="journal article" date="2021" name="bioRxiv">
        <title>Whole Genome Assembly and Annotation of Northern Wild Rice, Zizania palustris L., Supports a Whole Genome Duplication in the Zizania Genus.</title>
        <authorList>
            <person name="Haas M."/>
            <person name="Kono T."/>
            <person name="Macchietto M."/>
            <person name="Millas R."/>
            <person name="McGilp L."/>
            <person name="Shao M."/>
            <person name="Duquette J."/>
            <person name="Hirsch C.N."/>
            <person name="Kimball J."/>
        </authorList>
    </citation>
    <scope>NUCLEOTIDE SEQUENCE</scope>
    <source>
        <tissue evidence="2">Fresh leaf tissue</tissue>
    </source>
</reference>
<comment type="caution">
    <text evidence="2">The sequence shown here is derived from an EMBL/GenBank/DDBJ whole genome shotgun (WGS) entry which is preliminary data.</text>
</comment>
<name>A0A8J5WVB5_ZIZPA</name>
<proteinExistence type="predicted"/>
<feature type="region of interest" description="Disordered" evidence="1">
    <location>
        <begin position="1"/>
        <end position="24"/>
    </location>
</feature>
<accession>A0A8J5WVB5</accession>
<dbReference type="EMBL" id="JAAALK010000079">
    <property type="protein sequence ID" value="KAG8096690.1"/>
    <property type="molecule type" value="Genomic_DNA"/>
</dbReference>
<protein>
    <submittedName>
        <fullName evidence="2">Uncharacterized protein</fullName>
    </submittedName>
</protein>
<gene>
    <name evidence="2" type="ORF">GUJ93_ZPchr0013g36835</name>
</gene>
<reference evidence="2" key="2">
    <citation type="submission" date="2021-02" db="EMBL/GenBank/DDBJ databases">
        <authorList>
            <person name="Kimball J.A."/>
            <person name="Haas M.W."/>
            <person name="Macchietto M."/>
            <person name="Kono T."/>
            <person name="Duquette J."/>
            <person name="Shao M."/>
        </authorList>
    </citation>
    <scope>NUCLEOTIDE SEQUENCE</scope>
    <source>
        <tissue evidence="2">Fresh leaf tissue</tissue>
    </source>
</reference>
<dbReference type="AlphaFoldDB" id="A0A8J5WVB5"/>
<dbReference type="Proteomes" id="UP000729402">
    <property type="component" value="Unassembled WGS sequence"/>
</dbReference>
<evidence type="ECO:0000313" key="2">
    <source>
        <dbReference type="EMBL" id="KAG8096690.1"/>
    </source>
</evidence>
<keyword evidence="3" id="KW-1185">Reference proteome</keyword>